<dbReference type="STRING" id="94869.SAMN04488529_11245"/>
<evidence type="ECO:0000313" key="6">
    <source>
        <dbReference type="Proteomes" id="UP000198597"/>
    </source>
</evidence>
<accession>A0A1H0USG1</accession>
<dbReference type="PANTHER" id="PTHR35529:SF1">
    <property type="entry name" value="MANGANESE EFFLUX PUMP MNTP-RELATED"/>
    <property type="match status" value="1"/>
</dbReference>
<proteinExistence type="predicted"/>
<name>A0A1H0USG1_9CLOT</name>
<keyword evidence="3" id="KW-1133">Transmembrane helix</keyword>
<dbReference type="InterPro" id="IPR003810">
    <property type="entry name" value="Mntp/YtaF"/>
</dbReference>
<dbReference type="PANTHER" id="PTHR35529">
    <property type="entry name" value="MANGANESE EFFLUX PUMP MNTP-RELATED"/>
    <property type="match status" value="1"/>
</dbReference>
<gene>
    <name evidence="5" type="ORF">SAMN04488529_11245</name>
</gene>
<reference evidence="5 6" key="1">
    <citation type="submission" date="2016-10" db="EMBL/GenBank/DDBJ databases">
        <authorList>
            <person name="de Groot N.N."/>
        </authorList>
    </citation>
    <scope>NUCLEOTIDE SEQUENCE [LARGE SCALE GENOMIC DNA]</scope>
    <source>
        <strain evidence="5 6">DSM 12272</strain>
    </source>
</reference>
<keyword evidence="6" id="KW-1185">Reference proteome</keyword>
<evidence type="ECO:0000256" key="3">
    <source>
        <dbReference type="ARBA" id="ARBA00022989"/>
    </source>
</evidence>
<dbReference type="EMBL" id="FNJM01000012">
    <property type="protein sequence ID" value="SDP68756.1"/>
    <property type="molecule type" value="Genomic_DNA"/>
</dbReference>
<dbReference type="Proteomes" id="UP000198597">
    <property type="component" value="Unassembled WGS sequence"/>
</dbReference>
<organism evidence="5 6">
    <name type="scientific">Clostridium gasigenes</name>
    <dbReference type="NCBI Taxonomy" id="94869"/>
    <lineage>
        <taxon>Bacteria</taxon>
        <taxon>Bacillati</taxon>
        <taxon>Bacillota</taxon>
        <taxon>Clostridia</taxon>
        <taxon>Eubacteriales</taxon>
        <taxon>Clostridiaceae</taxon>
        <taxon>Clostridium</taxon>
    </lineage>
</organism>
<keyword evidence="2" id="KW-0812">Transmembrane</keyword>
<evidence type="ECO:0000256" key="1">
    <source>
        <dbReference type="ARBA" id="ARBA00022475"/>
    </source>
</evidence>
<dbReference type="Pfam" id="PF02659">
    <property type="entry name" value="Mntp"/>
    <property type="match status" value="1"/>
</dbReference>
<sequence>MGLREVIIIGVAIAMDALGVTISLGLNCKVRRNTKIKCILSFAIFQFLFILVGGIWGNFFDTYIASIPNLIGGIIMGIIGMVMILGGIKSDGDEKSILEKKYMHILLGISVSIDALVVGFTTFHYIGGYSLMFVDSVLAGLITLLICTIGFYLCRYVKKIDFICRYADFFGGIILVLFGLKMIFL</sequence>
<dbReference type="AlphaFoldDB" id="A0A1H0USG1"/>
<protein>
    <submittedName>
        <fullName evidence="5">Putative Mn2+ efflux pump MntP</fullName>
    </submittedName>
</protein>
<evidence type="ECO:0000256" key="4">
    <source>
        <dbReference type="ARBA" id="ARBA00023136"/>
    </source>
</evidence>
<keyword evidence="4" id="KW-0472">Membrane</keyword>
<evidence type="ECO:0000256" key="2">
    <source>
        <dbReference type="ARBA" id="ARBA00022692"/>
    </source>
</evidence>
<dbReference type="OrthoDB" id="1679700at2"/>
<keyword evidence="1" id="KW-1003">Cell membrane</keyword>
<evidence type="ECO:0000313" key="5">
    <source>
        <dbReference type="EMBL" id="SDP68756.1"/>
    </source>
</evidence>
<dbReference type="RefSeq" id="WP_089971755.1">
    <property type="nucleotide sequence ID" value="NZ_FNJM01000012.1"/>
</dbReference>